<dbReference type="GO" id="GO:0020037">
    <property type="term" value="F:heme binding"/>
    <property type="evidence" value="ECO:0007669"/>
    <property type="project" value="InterPro"/>
</dbReference>
<dbReference type="GeneID" id="20233028"/>
<evidence type="ECO:0000313" key="4">
    <source>
        <dbReference type="Proteomes" id="UP000030746"/>
    </source>
</evidence>
<evidence type="ECO:0008006" key="5">
    <source>
        <dbReference type="Google" id="ProtNLM"/>
    </source>
</evidence>
<gene>
    <name evidence="3" type="ORF">LOTGIDRAFT_130075</name>
</gene>
<dbReference type="Pfam" id="PF00067">
    <property type="entry name" value="p450"/>
    <property type="match status" value="1"/>
</dbReference>
<dbReference type="EMBL" id="KB203219">
    <property type="protein sequence ID" value="ESO85928.1"/>
    <property type="molecule type" value="Genomic_DNA"/>
</dbReference>
<feature type="non-terminal residue" evidence="3">
    <location>
        <position position="1"/>
    </location>
</feature>
<dbReference type="InterPro" id="IPR050196">
    <property type="entry name" value="Cytochrome_P450_Monoox"/>
</dbReference>
<dbReference type="SUPFAM" id="SSF48264">
    <property type="entry name" value="Cytochrome P450"/>
    <property type="match status" value="1"/>
</dbReference>
<dbReference type="OMA" id="MIFAGNE"/>
<feature type="binding site" description="axial binding residue" evidence="2">
    <location>
        <position position="131"/>
    </location>
    <ligand>
        <name>heme</name>
        <dbReference type="ChEBI" id="CHEBI:30413"/>
    </ligand>
    <ligandPart>
        <name>Fe</name>
        <dbReference type="ChEBI" id="CHEBI:18248"/>
    </ligandPart>
</feature>
<dbReference type="PANTHER" id="PTHR24291">
    <property type="entry name" value="CYTOCHROME P450 FAMILY 4"/>
    <property type="match status" value="1"/>
</dbReference>
<dbReference type="InterPro" id="IPR002401">
    <property type="entry name" value="Cyt_P450_E_grp-I"/>
</dbReference>
<dbReference type="GO" id="GO:0004497">
    <property type="term" value="F:monooxygenase activity"/>
    <property type="evidence" value="ECO:0007669"/>
    <property type="project" value="InterPro"/>
</dbReference>
<keyword evidence="2" id="KW-0349">Heme</keyword>
<dbReference type="GO" id="GO:0005506">
    <property type="term" value="F:iron ion binding"/>
    <property type="evidence" value="ECO:0007669"/>
    <property type="project" value="InterPro"/>
</dbReference>
<evidence type="ECO:0000256" key="2">
    <source>
        <dbReference type="PIRSR" id="PIRSR602401-1"/>
    </source>
</evidence>
<keyword evidence="4" id="KW-1185">Reference proteome</keyword>
<dbReference type="InterPro" id="IPR001128">
    <property type="entry name" value="Cyt_P450"/>
</dbReference>
<organism evidence="3 4">
    <name type="scientific">Lottia gigantea</name>
    <name type="common">Giant owl limpet</name>
    <dbReference type="NCBI Taxonomy" id="225164"/>
    <lineage>
        <taxon>Eukaryota</taxon>
        <taxon>Metazoa</taxon>
        <taxon>Spiralia</taxon>
        <taxon>Lophotrochozoa</taxon>
        <taxon>Mollusca</taxon>
        <taxon>Gastropoda</taxon>
        <taxon>Patellogastropoda</taxon>
        <taxon>Lottioidea</taxon>
        <taxon>Lottiidae</taxon>
        <taxon>Lottia</taxon>
    </lineage>
</organism>
<dbReference type="PANTHER" id="PTHR24291:SF175">
    <property type="entry name" value="CYTOCHROME P450"/>
    <property type="match status" value="1"/>
</dbReference>
<proteinExistence type="inferred from homology"/>
<comment type="cofactor">
    <cofactor evidence="2">
        <name>heme</name>
        <dbReference type="ChEBI" id="CHEBI:30413"/>
    </cofactor>
</comment>
<dbReference type="STRING" id="225164.V3Z5C4"/>
<accession>V3Z5C4</accession>
<dbReference type="InterPro" id="IPR036396">
    <property type="entry name" value="Cyt_P450_sf"/>
</dbReference>
<dbReference type="CTD" id="20233028"/>
<dbReference type="OrthoDB" id="1470350at2759"/>
<dbReference type="AlphaFoldDB" id="V3Z5C4"/>
<comment type="similarity">
    <text evidence="1">Belongs to the cytochrome P450 family.</text>
</comment>
<sequence length="183" mass="21123">TTSSSLTWILLNLSEHPDVQEKVREEILSVFPVNGSEVHPNKFDELPYLTCVINESLRLYPPVTTYFRQAINDDIINGYSIPAGTIIGLSISGLHRHPDNWKDPEKFIPERFLEDTDINKFMPFAAGPLMCIGKRFAMAEMQTVLILLLRKFRFKKIPDYKFRRVQNLTMVPEPAMNLSIERL</sequence>
<name>V3Z5C4_LOTGI</name>
<dbReference type="GO" id="GO:0016705">
    <property type="term" value="F:oxidoreductase activity, acting on paired donors, with incorporation or reduction of molecular oxygen"/>
    <property type="evidence" value="ECO:0007669"/>
    <property type="project" value="InterPro"/>
</dbReference>
<dbReference type="Gene3D" id="1.10.630.10">
    <property type="entry name" value="Cytochrome P450"/>
    <property type="match status" value="1"/>
</dbReference>
<dbReference type="HOGENOM" id="CLU_001570_5_7_1"/>
<reference evidence="3 4" key="1">
    <citation type="journal article" date="2013" name="Nature">
        <title>Insights into bilaterian evolution from three spiralian genomes.</title>
        <authorList>
            <person name="Simakov O."/>
            <person name="Marletaz F."/>
            <person name="Cho S.J."/>
            <person name="Edsinger-Gonzales E."/>
            <person name="Havlak P."/>
            <person name="Hellsten U."/>
            <person name="Kuo D.H."/>
            <person name="Larsson T."/>
            <person name="Lv J."/>
            <person name="Arendt D."/>
            <person name="Savage R."/>
            <person name="Osoegawa K."/>
            <person name="de Jong P."/>
            <person name="Grimwood J."/>
            <person name="Chapman J.A."/>
            <person name="Shapiro H."/>
            <person name="Aerts A."/>
            <person name="Otillar R.P."/>
            <person name="Terry A.Y."/>
            <person name="Boore J.L."/>
            <person name="Grigoriev I.V."/>
            <person name="Lindberg D.R."/>
            <person name="Seaver E.C."/>
            <person name="Weisblat D.A."/>
            <person name="Putnam N.H."/>
            <person name="Rokhsar D.S."/>
        </authorList>
    </citation>
    <scope>NUCLEOTIDE SEQUENCE [LARGE SCALE GENOMIC DNA]</scope>
</reference>
<protein>
    <recommendedName>
        <fullName evidence="5">Cytochrome P450</fullName>
    </recommendedName>
</protein>
<keyword evidence="2" id="KW-0408">Iron</keyword>
<evidence type="ECO:0000313" key="3">
    <source>
        <dbReference type="EMBL" id="ESO85928.1"/>
    </source>
</evidence>
<dbReference type="RefSeq" id="XP_009063430.1">
    <property type="nucleotide sequence ID" value="XM_009065182.1"/>
</dbReference>
<dbReference type="Proteomes" id="UP000030746">
    <property type="component" value="Unassembled WGS sequence"/>
</dbReference>
<dbReference type="KEGG" id="lgi:LOTGIDRAFT_130075"/>
<dbReference type="PRINTS" id="PR00463">
    <property type="entry name" value="EP450I"/>
</dbReference>
<keyword evidence="2" id="KW-0479">Metal-binding</keyword>
<evidence type="ECO:0000256" key="1">
    <source>
        <dbReference type="ARBA" id="ARBA00010617"/>
    </source>
</evidence>
<dbReference type="PRINTS" id="PR00385">
    <property type="entry name" value="P450"/>
</dbReference>